<name>A0A0D4CNG5_LIMMU</name>
<proteinExistence type="predicted"/>
<dbReference type="Proteomes" id="UP000003645">
    <property type="component" value="Plasmid pLM1"/>
</dbReference>
<dbReference type="EMBL" id="CP011014">
    <property type="protein sequence ID" value="AJT51619.1"/>
    <property type="molecule type" value="Genomic_DNA"/>
</dbReference>
<dbReference type="RefSeq" id="WP_039946322.1">
    <property type="nucleotide sequence ID" value="NZ_CP011014.1"/>
</dbReference>
<geneLocation type="plasmid" evidence="1 2">
    <name>pLM1</name>
</geneLocation>
<organism evidence="1 2">
    <name type="scientific">Limosilactobacillus mucosae LM1</name>
    <dbReference type="NCBI Taxonomy" id="1130798"/>
    <lineage>
        <taxon>Bacteria</taxon>
        <taxon>Bacillati</taxon>
        <taxon>Bacillota</taxon>
        <taxon>Bacilli</taxon>
        <taxon>Lactobacillales</taxon>
        <taxon>Lactobacillaceae</taxon>
        <taxon>Limosilactobacillus</taxon>
    </lineage>
</organism>
<protein>
    <submittedName>
        <fullName evidence="1">Uncharacterized protein</fullName>
    </submittedName>
</protein>
<dbReference type="KEGG" id="lmu:LBLM1_11390"/>
<reference evidence="1 2" key="1">
    <citation type="journal article" date="2012" name="J. Bacteriol.">
        <title>Genome sequence of Lactobacillus mucosae LM1, isolated from piglet feces.</title>
        <authorList>
            <person name="Lee J.H."/>
            <person name="Valeriano V.D."/>
            <person name="Shin Y.R."/>
            <person name="Chae J.P."/>
            <person name="Kim G.B."/>
            <person name="Ham J.S."/>
            <person name="Chun J."/>
            <person name="Kang D.K."/>
        </authorList>
    </citation>
    <scope>NUCLEOTIDE SEQUENCE [LARGE SCALE GENOMIC DNA]</scope>
    <source>
        <strain evidence="1 2">LM1</strain>
        <plasmid evidence="1">pLM1</plasmid>
    </source>
</reference>
<dbReference type="AlphaFoldDB" id="A0A0D4CNG5"/>
<accession>A0A0D4CNG5</accession>
<sequence>MATKSVIRSNSKRKHYIVVYKGDNAIAQGYADDVAKELNITYSTLSYMMSPAYKKRVDTHKHRLKGYTTVVDLDEKPKMPTPKQVANYYLRHSTGETAEHYNCSTATVCRFFRQVHGCSKYQYLEKQYAKQN</sequence>
<dbReference type="HOGENOM" id="CLU_1914394_0_0_9"/>
<evidence type="ECO:0000313" key="2">
    <source>
        <dbReference type="Proteomes" id="UP000003645"/>
    </source>
</evidence>
<keyword evidence="2" id="KW-1185">Reference proteome</keyword>
<keyword evidence="1" id="KW-0614">Plasmid</keyword>
<gene>
    <name evidence="1" type="ORF">LBLM1_11390</name>
</gene>
<evidence type="ECO:0000313" key="1">
    <source>
        <dbReference type="EMBL" id="AJT51619.1"/>
    </source>
</evidence>